<evidence type="ECO:0000313" key="16">
    <source>
        <dbReference type="Proteomes" id="UP000267250"/>
    </source>
</evidence>
<dbReference type="EC" id="7.4.2.8" evidence="11"/>
<dbReference type="InterPro" id="IPR004100">
    <property type="entry name" value="ATPase_F1/V1/A1_a/bsu_N"/>
</dbReference>
<keyword evidence="2" id="KW-0813">Transport</keyword>
<dbReference type="GO" id="GO:0030254">
    <property type="term" value="P:protein secretion by the type III secretion system"/>
    <property type="evidence" value="ECO:0007669"/>
    <property type="project" value="InterPro"/>
</dbReference>
<dbReference type="GO" id="GO:0008564">
    <property type="term" value="F:protein-exporting ATPase activity"/>
    <property type="evidence" value="ECO:0007669"/>
    <property type="project" value="UniProtKB-EC"/>
</dbReference>
<dbReference type="Pfam" id="PF02874">
    <property type="entry name" value="ATP-synt_ab_N"/>
    <property type="match status" value="1"/>
</dbReference>
<dbReference type="GO" id="GO:0005737">
    <property type="term" value="C:cytoplasm"/>
    <property type="evidence" value="ECO:0007669"/>
    <property type="project" value="UniProtKB-SubCell"/>
</dbReference>
<dbReference type="KEGG" id="aft:BBF96_11050"/>
<dbReference type="GO" id="GO:0005524">
    <property type="term" value="F:ATP binding"/>
    <property type="evidence" value="ECO:0007669"/>
    <property type="project" value="UniProtKB-KW"/>
</dbReference>
<dbReference type="CDD" id="cd18114">
    <property type="entry name" value="ATP-synt_flagellum-secretory_path_III_C"/>
    <property type="match status" value="1"/>
</dbReference>
<evidence type="ECO:0000259" key="14">
    <source>
        <dbReference type="SMART" id="SM00382"/>
    </source>
</evidence>
<evidence type="ECO:0000256" key="7">
    <source>
        <dbReference type="ARBA" id="ARBA00022967"/>
    </source>
</evidence>
<dbReference type="Proteomes" id="UP000267250">
    <property type="component" value="Chromosome"/>
</dbReference>
<feature type="domain" description="AAA+ ATPase" evidence="14">
    <location>
        <begin position="158"/>
        <end position="339"/>
    </location>
</feature>
<accession>A0A3S9SZY8</accession>
<dbReference type="NCBIfam" id="TIGR03497">
    <property type="entry name" value="FliI_clade2"/>
    <property type="match status" value="1"/>
</dbReference>
<dbReference type="Pfam" id="PF18269">
    <property type="entry name" value="T3SS_ATPase_C"/>
    <property type="match status" value="1"/>
</dbReference>
<comment type="subcellular location">
    <subcellularLocation>
        <location evidence="1">Cytoplasm</location>
    </subcellularLocation>
</comment>
<dbReference type="GO" id="GO:0046933">
    <property type="term" value="F:proton-transporting ATP synthase activity, rotational mechanism"/>
    <property type="evidence" value="ECO:0007669"/>
    <property type="project" value="TreeGrafter"/>
</dbReference>
<keyword evidence="4" id="KW-0547">Nucleotide-binding</keyword>
<dbReference type="PROSITE" id="PS00152">
    <property type="entry name" value="ATPASE_ALPHA_BETA"/>
    <property type="match status" value="1"/>
</dbReference>
<comment type="catalytic activity">
    <reaction evidence="13">
        <text>ATP + H2O + cellular proteinSide 1 = ADP + phosphate + cellular proteinSide 2.</text>
        <dbReference type="EC" id="7.4.2.8"/>
    </reaction>
</comment>
<keyword evidence="7" id="KW-1278">Translocase</keyword>
<keyword evidence="8" id="KW-0843">Virulence</keyword>
<dbReference type="InterPro" id="IPR050053">
    <property type="entry name" value="ATPase_alpha/beta_chains"/>
</dbReference>
<proteinExistence type="inferred from homology"/>
<protein>
    <recommendedName>
        <fullName evidence="12">Type 3 secretion system ATPase</fullName>
        <ecNumber evidence="11">7.4.2.8</ecNumber>
    </recommendedName>
</protein>
<gene>
    <name evidence="15" type="ORF">BBF96_11050</name>
</gene>
<keyword evidence="3" id="KW-0963">Cytoplasm</keyword>
<keyword evidence="9" id="KW-0406">Ion transport</keyword>
<dbReference type="InterPro" id="IPR027417">
    <property type="entry name" value="P-loop_NTPase"/>
</dbReference>
<dbReference type="CDD" id="cd18117">
    <property type="entry name" value="ATP-synt_flagellum-secretory_path_III_N"/>
    <property type="match status" value="1"/>
</dbReference>
<evidence type="ECO:0000256" key="5">
    <source>
        <dbReference type="ARBA" id="ARBA00022840"/>
    </source>
</evidence>
<evidence type="ECO:0000256" key="9">
    <source>
        <dbReference type="ARBA" id="ARBA00023065"/>
    </source>
</evidence>
<evidence type="ECO:0000256" key="4">
    <source>
        <dbReference type="ARBA" id="ARBA00022741"/>
    </source>
</evidence>
<dbReference type="SMART" id="SM00382">
    <property type="entry name" value="AAA"/>
    <property type="match status" value="1"/>
</dbReference>
<dbReference type="GO" id="GO:0016887">
    <property type="term" value="F:ATP hydrolysis activity"/>
    <property type="evidence" value="ECO:0007669"/>
    <property type="project" value="InterPro"/>
</dbReference>
<sequence length="437" mass="47796">MKMLDFDRLEQKLSRANPVLRFGKITRVIGLIIESQGPDVSLGEVCYIQNKDGRKLTQAEVVGFKENRVLLMPFGEMTGINPNCRVIPTGKSLKIKVGPELLGQVLDGLGNPIMEDKLDLNLEYPVQSPPPNPLTRRRIDEPITLGIRAIDGLLTCGKGQRIGIFAGSGVGKSTLLGMIARNTNADVNVIGLIGERGREVREFLERDLGPQGLARSVVVVATSDQPALIRMKGALVTTAIAEYFRDQGKDVLLMMDSVTRIATALREVGLAVGEPPATRGYTPSVFATLPKLLERTGNNERGTCTALYTVLVEGDDFNEPVTDTVRGILDGHILLSRELAARHHYPAIDILGSVSRVMPNIVDKDHLAAAGRLKKLMAAYREAEDLINIGAYQKGSNPDVDEALRKLDRINQFLTQGLTEQSSFEETKSMLMDLVFS</sequence>
<dbReference type="FunFam" id="3.40.50.12240:FF:000002">
    <property type="entry name" value="Flagellum-specific ATP synthase FliI"/>
    <property type="match status" value="1"/>
</dbReference>
<dbReference type="GO" id="GO:0044780">
    <property type="term" value="P:bacterial-type flagellum assembly"/>
    <property type="evidence" value="ECO:0007669"/>
    <property type="project" value="InterPro"/>
</dbReference>
<evidence type="ECO:0000256" key="11">
    <source>
        <dbReference type="ARBA" id="ARBA00024382"/>
    </source>
</evidence>
<dbReference type="CDD" id="cd01136">
    <property type="entry name" value="ATPase_flagellum-secretory_path_III"/>
    <property type="match status" value="1"/>
</dbReference>
<evidence type="ECO:0000313" key="15">
    <source>
        <dbReference type="EMBL" id="AZR73878.1"/>
    </source>
</evidence>
<dbReference type="InterPro" id="IPR000194">
    <property type="entry name" value="ATPase_F1/V1/A1_a/bsu_nucl-bd"/>
</dbReference>
<evidence type="ECO:0000256" key="13">
    <source>
        <dbReference type="ARBA" id="ARBA00034006"/>
    </source>
</evidence>
<dbReference type="InterPro" id="IPR005714">
    <property type="entry name" value="ATPase_T3SS_FliI/YscN"/>
</dbReference>
<name>A0A3S9SZY8_9FIRM</name>
<evidence type="ECO:0000256" key="2">
    <source>
        <dbReference type="ARBA" id="ARBA00022448"/>
    </source>
</evidence>
<organism evidence="15 16">
    <name type="scientific">Anoxybacter fermentans</name>
    <dbReference type="NCBI Taxonomy" id="1323375"/>
    <lineage>
        <taxon>Bacteria</taxon>
        <taxon>Bacillati</taxon>
        <taxon>Bacillota</taxon>
        <taxon>Clostridia</taxon>
        <taxon>Halanaerobiales</taxon>
        <taxon>Anoxybacter</taxon>
    </lineage>
</organism>
<dbReference type="SUPFAM" id="SSF52540">
    <property type="entry name" value="P-loop containing nucleoside triphosphate hydrolases"/>
    <property type="match status" value="1"/>
</dbReference>
<dbReference type="GO" id="GO:0030257">
    <property type="term" value="C:type III protein secretion system complex"/>
    <property type="evidence" value="ECO:0007669"/>
    <property type="project" value="InterPro"/>
</dbReference>
<keyword evidence="6" id="KW-0653">Protein transport</keyword>
<evidence type="ECO:0000256" key="8">
    <source>
        <dbReference type="ARBA" id="ARBA00023026"/>
    </source>
</evidence>
<dbReference type="AlphaFoldDB" id="A0A3S9SZY8"/>
<evidence type="ECO:0000256" key="6">
    <source>
        <dbReference type="ARBA" id="ARBA00022927"/>
    </source>
</evidence>
<dbReference type="PANTHER" id="PTHR15184:SF9">
    <property type="entry name" value="SPI-1 TYPE 3 SECRETION SYSTEM ATPASE"/>
    <property type="match status" value="1"/>
</dbReference>
<keyword evidence="5" id="KW-0067">ATP-binding</keyword>
<dbReference type="GO" id="GO:0046961">
    <property type="term" value="F:proton-transporting ATPase activity, rotational mechanism"/>
    <property type="evidence" value="ECO:0007669"/>
    <property type="project" value="InterPro"/>
</dbReference>
<comment type="similarity">
    <text evidence="10">Belongs to the ATPase alpha/beta chains family. T3SS ATPase subfamily.</text>
</comment>
<keyword evidence="16" id="KW-1185">Reference proteome</keyword>
<evidence type="ECO:0000256" key="12">
    <source>
        <dbReference type="ARBA" id="ARBA00024442"/>
    </source>
</evidence>
<dbReference type="NCBIfam" id="TIGR02546">
    <property type="entry name" value="III_secr_ATP"/>
    <property type="match status" value="1"/>
</dbReference>
<evidence type="ECO:0000256" key="3">
    <source>
        <dbReference type="ARBA" id="ARBA00022490"/>
    </source>
</evidence>
<dbReference type="NCBIfam" id="TIGR01026">
    <property type="entry name" value="fliI_yscN"/>
    <property type="match status" value="1"/>
</dbReference>
<dbReference type="InterPro" id="IPR022425">
    <property type="entry name" value="FliI_clade2"/>
</dbReference>
<dbReference type="Gene3D" id="3.40.50.12240">
    <property type="match status" value="1"/>
</dbReference>
<evidence type="ECO:0000256" key="1">
    <source>
        <dbReference type="ARBA" id="ARBA00004496"/>
    </source>
</evidence>
<dbReference type="Pfam" id="PF00006">
    <property type="entry name" value="ATP-synt_ab"/>
    <property type="match status" value="1"/>
</dbReference>
<dbReference type="InterPro" id="IPR013380">
    <property type="entry name" value="ATPase_T3SS_SctN"/>
</dbReference>
<dbReference type="InterPro" id="IPR040627">
    <property type="entry name" value="T3SS_ATPase_C"/>
</dbReference>
<dbReference type="EMBL" id="CP016379">
    <property type="protein sequence ID" value="AZR73878.1"/>
    <property type="molecule type" value="Genomic_DNA"/>
</dbReference>
<reference evidence="15 16" key="1">
    <citation type="submission" date="2016-07" db="EMBL/GenBank/DDBJ databases">
        <title>Genome and transcriptome analysis of iron-reducing fermentative bacteria Anoxybacter fermentans.</title>
        <authorList>
            <person name="Zeng X."/>
            <person name="Shao Z."/>
        </authorList>
    </citation>
    <scope>NUCLEOTIDE SEQUENCE [LARGE SCALE GENOMIC DNA]</scope>
    <source>
        <strain evidence="15 16">DY22613</strain>
    </source>
</reference>
<dbReference type="InterPro" id="IPR020003">
    <property type="entry name" value="ATPase_a/bsu_AS"/>
</dbReference>
<dbReference type="OrthoDB" id="9802718at2"/>
<dbReference type="InterPro" id="IPR003593">
    <property type="entry name" value="AAA+_ATPase"/>
</dbReference>
<evidence type="ECO:0000256" key="10">
    <source>
        <dbReference type="ARBA" id="ARBA00024342"/>
    </source>
</evidence>
<dbReference type="PANTHER" id="PTHR15184">
    <property type="entry name" value="ATP SYNTHASE"/>
    <property type="match status" value="1"/>
</dbReference>
<dbReference type="GO" id="GO:0071973">
    <property type="term" value="P:bacterial-type flagellum-dependent cell motility"/>
    <property type="evidence" value="ECO:0007669"/>
    <property type="project" value="InterPro"/>
</dbReference>